<evidence type="ECO:0000313" key="1">
    <source>
        <dbReference type="EMBL" id="EKT4439521.1"/>
    </source>
</evidence>
<name>A0AAI9C7J3_STEMA</name>
<evidence type="ECO:0000313" key="2">
    <source>
        <dbReference type="Proteomes" id="UP001214521"/>
    </source>
</evidence>
<sequence length="126" mass="14516">MNAHLLMLAFNNLDENAPEYNCLRAHYAIVRSGFHIHQHGLQKSLESGAKINPYDAATLLQMHGQAMYFGDATCDPPKWVSDKRWPTHQEQCHHLIDVVRRRQLSKLQEAISELQSDVEAPVKRRM</sequence>
<comment type="caution">
    <text evidence="1">The sequence shown here is derived from an EMBL/GenBank/DDBJ whole genome shotgun (WGS) entry which is preliminary data.</text>
</comment>
<dbReference type="AlphaFoldDB" id="A0AAI9C7J3"/>
<gene>
    <name evidence="1" type="ORF">QEK83_000114</name>
</gene>
<organism evidence="1 2">
    <name type="scientific">Stenotrophomonas maltophilia</name>
    <name type="common">Pseudomonas maltophilia</name>
    <name type="synonym">Xanthomonas maltophilia</name>
    <dbReference type="NCBI Taxonomy" id="40324"/>
    <lineage>
        <taxon>Bacteria</taxon>
        <taxon>Pseudomonadati</taxon>
        <taxon>Pseudomonadota</taxon>
        <taxon>Gammaproteobacteria</taxon>
        <taxon>Lysobacterales</taxon>
        <taxon>Lysobacteraceae</taxon>
        <taxon>Stenotrophomonas</taxon>
        <taxon>Stenotrophomonas maltophilia group</taxon>
    </lineage>
</organism>
<reference evidence="1" key="1">
    <citation type="submission" date="2022-07" db="EMBL/GenBank/DDBJ databases">
        <authorList>
            <consortium name="Clinical and Environmental Microbiology Branch: Whole genome sequencing antimicrobial resistance pathogens in the healthcare setting"/>
        </authorList>
    </citation>
    <scope>NUCLEOTIDE SEQUENCE</scope>
    <source>
        <strain evidence="1">Stenotrophomonas_maltophilia_2021CK-00905</strain>
    </source>
</reference>
<accession>A0AAI9C7J3</accession>
<proteinExistence type="predicted"/>
<dbReference type="Proteomes" id="UP001214521">
    <property type="component" value="Unassembled WGS sequence"/>
</dbReference>
<protein>
    <submittedName>
        <fullName evidence="1">Uncharacterized protein</fullName>
    </submittedName>
</protein>
<dbReference type="EMBL" id="ABLOMU010000001">
    <property type="protein sequence ID" value="EKT4439521.1"/>
    <property type="molecule type" value="Genomic_DNA"/>
</dbReference>